<dbReference type="InterPro" id="IPR012337">
    <property type="entry name" value="RNaseH-like_sf"/>
</dbReference>
<dbReference type="GO" id="GO:0000289">
    <property type="term" value="P:nuclear-transcribed mRNA poly(A) tail shortening"/>
    <property type="evidence" value="ECO:0007669"/>
    <property type="project" value="TreeGrafter"/>
</dbReference>
<comment type="similarity">
    <text evidence="1">Belongs to the CAF1 family.</text>
</comment>
<comment type="caution">
    <text evidence="2">The sequence shown here is derived from an EMBL/GenBank/DDBJ whole genome shotgun (WGS) entry which is preliminary data.</text>
</comment>
<dbReference type="Gene3D" id="3.30.420.10">
    <property type="entry name" value="Ribonuclease H-like superfamily/Ribonuclease H"/>
    <property type="match status" value="2"/>
</dbReference>
<dbReference type="GO" id="GO:1990432">
    <property type="term" value="P:siRNA 3'-end processing"/>
    <property type="evidence" value="ECO:0007669"/>
    <property type="project" value="TreeGrafter"/>
</dbReference>
<dbReference type="InterPro" id="IPR051181">
    <property type="entry name" value="CAF1_poly(A)_ribonucleases"/>
</dbReference>
<dbReference type="SUPFAM" id="SSF53098">
    <property type="entry name" value="Ribonuclease H-like"/>
    <property type="match status" value="1"/>
</dbReference>
<dbReference type="GO" id="GO:0005634">
    <property type="term" value="C:nucleus"/>
    <property type="evidence" value="ECO:0007669"/>
    <property type="project" value="TreeGrafter"/>
</dbReference>
<dbReference type="GO" id="GO:0003723">
    <property type="term" value="F:RNA binding"/>
    <property type="evidence" value="ECO:0007669"/>
    <property type="project" value="TreeGrafter"/>
</dbReference>
<dbReference type="GO" id="GO:0000175">
    <property type="term" value="F:3'-5'-RNA exonuclease activity"/>
    <property type="evidence" value="ECO:0007669"/>
    <property type="project" value="TreeGrafter"/>
</dbReference>
<keyword evidence="3" id="KW-1185">Reference proteome</keyword>
<gene>
    <name evidence="2" type="ORF">TWF481_009438</name>
</gene>
<accession>A0AAV9W3P3</accession>
<dbReference type="AlphaFoldDB" id="A0AAV9W3P3"/>
<sequence length="481" mass="55590">MAPLPSDPEGADSLVMVGAKWEIERPEFDGYLPDLLKLIERCDFVALDFEFAGVGRDPKRGHVPMNRKPSLAERYQEQRASAESYRIMQMGICPVKWDSKGSRGPIYDARPFNFFVAPHVQRNLCSYDRACLYSARAIDFHLKNGFDFNRLYMRGCLYLGHQEEAHIQGLKRQRDEDDVTIIDPKPEDEPMLDEVRADIVAWIKAREDDPCKFLNIDRPEGYNGYQRRLIRQFIRREYPEYIGIWYDNHLQVVPFNEDREKNVAKKKEEDFQKALKAQRGVRLLIDKIMELKKPIVGHNLFTDLIYMHHMFIGELPEDINDFRTFLQQNFSLIIDTKFLAINDDPNKSGASSSLPELTLKFSNQYYPDIRDFPVMKELPHVAGYDAWCTARCFVKLASRMYIAGSRNPPPPMETAPCLDARKEEILLALTTRPPIAGHGKIIDTEIDDKAKVQIPARSSNFWKVFGNRLCVNGTIEGEFTL</sequence>
<dbReference type="EMBL" id="JAVHJL010000006">
    <property type="protein sequence ID" value="KAK6501603.1"/>
    <property type="molecule type" value="Genomic_DNA"/>
</dbReference>
<dbReference type="Pfam" id="PF04857">
    <property type="entry name" value="CAF1"/>
    <property type="match status" value="1"/>
</dbReference>
<protein>
    <submittedName>
        <fullName evidence="2">Uncharacterized protein</fullName>
    </submittedName>
</protein>
<dbReference type="InterPro" id="IPR036397">
    <property type="entry name" value="RNaseH_sf"/>
</dbReference>
<organism evidence="2 3">
    <name type="scientific">Arthrobotrys musiformis</name>
    <dbReference type="NCBI Taxonomy" id="47236"/>
    <lineage>
        <taxon>Eukaryota</taxon>
        <taxon>Fungi</taxon>
        <taxon>Dikarya</taxon>
        <taxon>Ascomycota</taxon>
        <taxon>Pezizomycotina</taxon>
        <taxon>Orbiliomycetes</taxon>
        <taxon>Orbiliales</taxon>
        <taxon>Orbiliaceae</taxon>
        <taxon>Arthrobotrys</taxon>
    </lineage>
</organism>
<reference evidence="2 3" key="1">
    <citation type="submission" date="2023-08" db="EMBL/GenBank/DDBJ databases">
        <authorList>
            <person name="Palmer J.M."/>
        </authorList>
    </citation>
    <scope>NUCLEOTIDE SEQUENCE [LARGE SCALE GENOMIC DNA]</scope>
    <source>
        <strain evidence="2 3">TWF481</strain>
    </source>
</reference>
<proteinExistence type="inferred from homology"/>
<dbReference type="GO" id="GO:1990431">
    <property type="term" value="P:priRNA 3'-end processing"/>
    <property type="evidence" value="ECO:0007669"/>
    <property type="project" value="TreeGrafter"/>
</dbReference>
<dbReference type="Proteomes" id="UP001370758">
    <property type="component" value="Unassembled WGS sequence"/>
</dbReference>
<dbReference type="PANTHER" id="PTHR15092:SF22">
    <property type="entry name" value="POLY(A)-SPECIFIC RIBONUCLEASE PNLDC1"/>
    <property type="match status" value="1"/>
</dbReference>
<evidence type="ECO:0000313" key="3">
    <source>
        <dbReference type="Proteomes" id="UP001370758"/>
    </source>
</evidence>
<dbReference type="InterPro" id="IPR006941">
    <property type="entry name" value="RNase_CAF1"/>
</dbReference>
<evidence type="ECO:0000256" key="1">
    <source>
        <dbReference type="ARBA" id="ARBA00008372"/>
    </source>
</evidence>
<name>A0AAV9W3P3_9PEZI</name>
<dbReference type="PANTHER" id="PTHR15092">
    <property type="entry name" value="POLY A -SPECIFIC RIBONUCLEASE/TARGET OF EGR1, MEMBER 1"/>
    <property type="match status" value="1"/>
</dbReference>
<evidence type="ECO:0000313" key="2">
    <source>
        <dbReference type="EMBL" id="KAK6501603.1"/>
    </source>
</evidence>